<evidence type="ECO:0000259" key="2">
    <source>
        <dbReference type="Pfam" id="PF10135"/>
    </source>
</evidence>
<keyword evidence="4" id="KW-1185">Reference proteome</keyword>
<dbReference type="AlphaFoldDB" id="A0A5S4YRE3"/>
<comment type="caution">
    <text evidence="3">The sequence shown here is derived from an EMBL/GenBank/DDBJ whole genome shotgun (WGS) entry which is preliminary data.</text>
</comment>
<gene>
    <name evidence="3" type="ORF">FXV83_08870</name>
</gene>
<feature type="domain" description="Flagellar protein FlgJ N-terminal" evidence="2">
    <location>
        <begin position="120"/>
        <end position="159"/>
    </location>
</feature>
<organism evidence="3 4">
    <name type="scientific">Bradyrhizobium hipponense</name>
    <dbReference type="NCBI Taxonomy" id="2605638"/>
    <lineage>
        <taxon>Bacteria</taxon>
        <taxon>Pseudomonadati</taxon>
        <taxon>Pseudomonadota</taxon>
        <taxon>Alphaproteobacteria</taxon>
        <taxon>Hyphomicrobiales</taxon>
        <taxon>Nitrobacteraceae</taxon>
        <taxon>Bradyrhizobium</taxon>
    </lineage>
</organism>
<evidence type="ECO:0000256" key="1">
    <source>
        <dbReference type="SAM" id="MobiDB-lite"/>
    </source>
</evidence>
<feature type="compositionally biased region" description="Polar residues" evidence="1">
    <location>
        <begin position="71"/>
        <end position="81"/>
    </location>
</feature>
<feature type="region of interest" description="Disordered" evidence="1">
    <location>
        <begin position="61"/>
        <end position="81"/>
    </location>
</feature>
<proteinExistence type="predicted"/>
<protein>
    <submittedName>
        <fullName evidence="3">Rod-binding protein</fullName>
    </submittedName>
</protein>
<reference evidence="3 4" key="1">
    <citation type="submission" date="2019-08" db="EMBL/GenBank/DDBJ databases">
        <title>Bradyrhizobium hipponensis sp. nov., a rhizobium isolated from a Lupinus angustifolius root nodule in Tunisia.</title>
        <authorList>
            <person name="Off K."/>
            <person name="Rejili M."/>
            <person name="Mars M."/>
            <person name="Brachmann A."/>
            <person name="Marin M."/>
        </authorList>
    </citation>
    <scope>NUCLEOTIDE SEQUENCE [LARGE SCALE GENOMIC DNA]</scope>
    <source>
        <strain evidence="4">aSej3</strain>
    </source>
</reference>
<accession>A0A5S4YRE3</accession>
<dbReference type="Proteomes" id="UP000324797">
    <property type="component" value="Unassembled WGS sequence"/>
</dbReference>
<evidence type="ECO:0000313" key="4">
    <source>
        <dbReference type="Proteomes" id="UP000324797"/>
    </source>
</evidence>
<sequence length="180" mass="18320">MDATASQPEQDMIVTATPDLVLDVLAAADPVTQRAATAKLDALKSPEADFAATMDAEVGKAAATTPAGDPSTANTADAQPSLPNAAAPVQVIKAPASGEVYRKFEAFILQTFVETMLPKESEEVFGKGTAGSVWKSMLAEQLGNQLAKGKGIGIARQLAAAHPAVLDVPGKGGSGMGDES</sequence>
<dbReference type="InterPro" id="IPR019301">
    <property type="entry name" value="Flagellar_prot_FlgJ_N"/>
</dbReference>
<evidence type="ECO:0000313" key="3">
    <source>
        <dbReference type="EMBL" id="TYO66966.1"/>
    </source>
</evidence>
<dbReference type="EMBL" id="VSTH01000023">
    <property type="protein sequence ID" value="TYO66966.1"/>
    <property type="molecule type" value="Genomic_DNA"/>
</dbReference>
<name>A0A5S4YRE3_9BRAD</name>
<dbReference type="Pfam" id="PF10135">
    <property type="entry name" value="Rod-binding"/>
    <property type="match status" value="1"/>
</dbReference>